<evidence type="ECO:0008006" key="3">
    <source>
        <dbReference type="Google" id="ProtNLM"/>
    </source>
</evidence>
<dbReference type="EMBL" id="RDQH01000342">
    <property type="protein sequence ID" value="RXH72184.1"/>
    <property type="molecule type" value="Genomic_DNA"/>
</dbReference>
<dbReference type="GO" id="GO:0005634">
    <property type="term" value="C:nucleus"/>
    <property type="evidence" value="ECO:0007669"/>
    <property type="project" value="TreeGrafter"/>
</dbReference>
<dbReference type="PANTHER" id="PTHR45751">
    <property type="entry name" value="COPINE FAMILY PROTEIN 1"/>
    <property type="match status" value="1"/>
</dbReference>
<dbReference type="GO" id="GO:0004842">
    <property type="term" value="F:ubiquitin-protein transferase activity"/>
    <property type="evidence" value="ECO:0007669"/>
    <property type="project" value="TreeGrafter"/>
</dbReference>
<proteinExistence type="predicted"/>
<dbReference type="PANTHER" id="PTHR45751:SF30">
    <property type="entry name" value="E3 UBIQUITIN-PROTEIN LIGASE RGLG5"/>
    <property type="match status" value="1"/>
</dbReference>
<accession>A0A498HPF3</accession>
<gene>
    <name evidence="1" type="ORF">DVH24_033722</name>
</gene>
<comment type="caution">
    <text evidence="1">The sequence shown here is derived from an EMBL/GenBank/DDBJ whole genome shotgun (WGS) entry which is preliminary data.</text>
</comment>
<protein>
    <recommendedName>
        <fullName evidence="3">Copine C-terminal domain-containing protein</fullName>
    </recommendedName>
</protein>
<dbReference type="GO" id="GO:0016567">
    <property type="term" value="P:protein ubiquitination"/>
    <property type="evidence" value="ECO:0007669"/>
    <property type="project" value="TreeGrafter"/>
</dbReference>
<organism evidence="1 2">
    <name type="scientific">Malus domestica</name>
    <name type="common">Apple</name>
    <name type="synonym">Pyrus malus</name>
    <dbReference type="NCBI Taxonomy" id="3750"/>
    <lineage>
        <taxon>Eukaryota</taxon>
        <taxon>Viridiplantae</taxon>
        <taxon>Streptophyta</taxon>
        <taxon>Embryophyta</taxon>
        <taxon>Tracheophyta</taxon>
        <taxon>Spermatophyta</taxon>
        <taxon>Magnoliopsida</taxon>
        <taxon>eudicotyledons</taxon>
        <taxon>Gunneridae</taxon>
        <taxon>Pentapetalae</taxon>
        <taxon>rosids</taxon>
        <taxon>fabids</taxon>
        <taxon>Rosales</taxon>
        <taxon>Rosaceae</taxon>
        <taxon>Amygdaloideae</taxon>
        <taxon>Maleae</taxon>
        <taxon>Malus</taxon>
    </lineage>
</organism>
<sequence>MLVINFRNVTSAFAQTRLESSNLFVGIGFTKSNEWTGLRSFNRKSLYHIGSTQNPYEQEISIIGKALSVFDEDNLWDN</sequence>
<reference evidence="1 2" key="1">
    <citation type="submission" date="2018-10" db="EMBL/GenBank/DDBJ databases">
        <title>A high-quality apple genome assembly.</title>
        <authorList>
            <person name="Hu J."/>
        </authorList>
    </citation>
    <scope>NUCLEOTIDE SEQUENCE [LARGE SCALE GENOMIC DNA]</scope>
    <source>
        <strain evidence="2">cv. HFTH1</strain>
        <tissue evidence="1">Young leaf</tissue>
    </source>
</reference>
<evidence type="ECO:0000313" key="2">
    <source>
        <dbReference type="Proteomes" id="UP000290289"/>
    </source>
</evidence>
<name>A0A498HPF3_MALDO</name>
<dbReference type="AlphaFoldDB" id="A0A498HPF3"/>
<evidence type="ECO:0000313" key="1">
    <source>
        <dbReference type="EMBL" id="RXH72184.1"/>
    </source>
</evidence>
<keyword evidence="2" id="KW-1185">Reference proteome</keyword>
<dbReference type="Proteomes" id="UP000290289">
    <property type="component" value="Chromosome 16"/>
</dbReference>
<dbReference type="InterPro" id="IPR052079">
    <property type="entry name" value="E3_ligase/Copine_domain"/>
</dbReference>